<feature type="region of interest" description="Disordered" evidence="1">
    <location>
        <begin position="184"/>
        <end position="218"/>
    </location>
</feature>
<reference evidence="2 3" key="1">
    <citation type="submission" date="2021-06" db="EMBL/GenBank/DDBJ databases">
        <title>Genome sequence of Babesia caballi.</title>
        <authorList>
            <person name="Yamagishi J."/>
            <person name="Kidaka T."/>
            <person name="Ochi A."/>
        </authorList>
    </citation>
    <scope>NUCLEOTIDE SEQUENCE [LARGE SCALE GENOMIC DNA]</scope>
    <source>
        <strain evidence="2">USDA-D6B2</strain>
    </source>
</reference>
<evidence type="ECO:0000313" key="2">
    <source>
        <dbReference type="EMBL" id="GIX61667.1"/>
    </source>
</evidence>
<keyword evidence="3" id="KW-1185">Reference proteome</keyword>
<dbReference type="RefSeq" id="XP_067713738.1">
    <property type="nucleotide sequence ID" value="XM_067857637.1"/>
</dbReference>
<feature type="region of interest" description="Disordered" evidence="1">
    <location>
        <begin position="1"/>
        <end position="27"/>
    </location>
</feature>
<dbReference type="Proteomes" id="UP001497744">
    <property type="component" value="Unassembled WGS sequence"/>
</dbReference>
<comment type="caution">
    <text evidence="2">The sequence shown here is derived from an EMBL/GenBank/DDBJ whole genome shotgun (WGS) entry which is preliminary data.</text>
</comment>
<sequence>MKGVASEEAVEPRGDAAGTGVLQGGKRSDGCVLSTQRSLVRRRMARCEAPGVSVDDVPAAGLSSERCTRDFAARCNLLWYSGAKRTQRPMHSTTYEDVRKQPIIWNKCHRYGDRAPLQQCGEPMPSDTVSSRQMKLRAQYAKYNKTGRVVSEAEPRLKTTSAPMTDREVNRLRGMRHCRIFLDTDDSHESSPQPESQTADTHDHVTTDQTNLLPSGEERLSNTDCFVQSASQSTETTIIGGVRTVTVSVPEWEVVTMRMSCIDPLVKEHEVQELARMADMQIVTLSLDRNIISHLCNGTGTIKCRHTGGESGLLRFSQLLARRGIRLYITDLISHSDMTRVRPSK</sequence>
<accession>A0AAV4LPI3</accession>
<dbReference type="EMBL" id="BPLF01000001">
    <property type="protein sequence ID" value="GIX61667.1"/>
    <property type="molecule type" value="Genomic_DNA"/>
</dbReference>
<evidence type="ECO:0000313" key="3">
    <source>
        <dbReference type="Proteomes" id="UP001497744"/>
    </source>
</evidence>
<gene>
    <name evidence="2" type="ORF">BcabD6B2_11020</name>
</gene>
<dbReference type="GeneID" id="94193150"/>
<organism evidence="2 3">
    <name type="scientific">Babesia caballi</name>
    <dbReference type="NCBI Taxonomy" id="5871"/>
    <lineage>
        <taxon>Eukaryota</taxon>
        <taxon>Sar</taxon>
        <taxon>Alveolata</taxon>
        <taxon>Apicomplexa</taxon>
        <taxon>Aconoidasida</taxon>
        <taxon>Piroplasmida</taxon>
        <taxon>Babesiidae</taxon>
        <taxon>Babesia</taxon>
    </lineage>
</organism>
<dbReference type="AlphaFoldDB" id="A0AAV4LPI3"/>
<protein>
    <submittedName>
        <fullName evidence="2">Trehalose phosphatase, putative</fullName>
    </submittedName>
</protein>
<feature type="compositionally biased region" description="Polar residues" evidence="1">
    <location>
        <begin position="190"/>
        <end position="199"/>
    </location>
</feature>
<proteinExistence type="predicted"/>
<name>A0AAV4LPI3_BABCB</name>
<evidence type="ECO:0000256" key="1">
    <source>
        <dbReference type="SAM" id="MobiDB-lite"/>
    </source>
</evidence>